<dbReference type="RefSeq" id="WP_121938741.1">
    <property type="nucleotide sequence ID" value="NZ_REFR01000011.1"/>
</dbReference>
<dbReference type="Proteomes" id="UP000271227">
    <property type="component" value="Unassembled WGS sequence"/>
</dbReference>
<feature type="compositionally biased region" description="Basic and acidic residues" evidence="2">
    <location>
        <begin position="232"/>
        <end position="241"/>
    </location>
</feature>
<dbReference type="OrthoDB" id="7500697at2"/>
<accession>A0A3M0CHH9</accession>
<reference evidence="4 5" key="1">
    <citation type="submission" date="2018-10" db="EMBL/GenBank/DDBJ databases">
        <title>Genomic Encyclopedia of Archaeal and Bacterial Type Strains, Phase II (KMG-II): from individual species to whole genera.</title>
        <authorList>
            <person name="Goeker M."/>
        </authorList>
    </citation>
    <scope>NUCLEOTIDE SEQUENCE [LARGE SCALE GENOMIC DNA]</scope>
    <source>
        <strain evidence="4 5">DSM 25217</strain>
    </source>
</reference>
<feature type="domain" description="Isochorismatase-like" evidence="3">
    <location>
        <begin position="33"/>
        <end position="207"/>
    </location>
</feature>
<name>A0A3M0CHH9_9PROT</name>
<dbReference type="InParanoid" id="A0A3M0CHH9"/>
<keyword evidence="1" id="KW-0378">Hydrolase</keyword>
<dbReference type="GO" id="GO:0016787">
    <property type="term" value="F:hydrolase activity"/>
    <property type="evidence" value="ECO:0007669"/>
    <property type="project" value="UniProtKB-KW"/>
</dbReference>
<dbReference type="InterPro" id="IPR050272">
    <property type="entry name" value="Isochorismatase-like_hydrls"/>
</dbReference>
<dbReference type="InterPro" id="IPR036380">
    <property type="entry name" value="Isochorismatase-like_sf"/>
</dbReference>
<dbReference type="AlphaFoldDB" id="A0A3M0CHH9"/>
<dbReference type="InterPro" id="IPR000868">
    <property type="entry name" value="Isochorismatase-like_dom"/>
</dbReference>
<evidence type="ECO:0000256" key="1">
    <source>
        <dbReference type="ARBA" id="ARBA00022801"/>
    </source>
</evidence>
<dbReference type="EMBL" id="REFR01000011">
    <property type="protein sequence ID" value="RMB07980.1"/>
    <property type="molecule type" value="Genomic_DNA"/>
</dbReference>
<organism evidence="4 5">
    <name type="scientific">Eilatimonas milleporae</name>
    <dbReference type="NCBI Taxonomy" id="911205"/>
    <lineage>
        <taxon>Bacteria</taxon>
        <taxon>Pseudomonadati</taxon>
        <taxon>Pseudomonadota</taxon>
        <taxon>Alphaproteobacteria</taxon>
        <taxon>Kordiimonadales</taxon>
        <taxon>Kordiimonadaceae</taxon>
        <taxon>Eilatimonas</taxon>
    </lineage>
</organism>
<dbReference type="PANTHER" id="PTHR43540:SF1">
    <property type="entry name" value="ISOCHORISMATASE HYDROLASE"/>
    <property type="match status" value="1"/>
</dbReference>
<dbReference type="Pfam" id="PF00857">
    <property type="entry name" value="Isochorismatase"/>
    <property type="match status" value="1"/>
</dbReference>
<proteinExistence type="predicted"/>
<evidence type="ECO:0000256" key="2">
    <source>
        <dbReference type="SAM" id="MobiDB-lite"/>
    </source>
</evidence>
<feature type="region of interest" description="Disordered" evidence="2">
    <location>
        <begin position="214"/>
        <end position="241"/>
    </location>
</feature>
<evidence type="ECO:0000313" key="5">
    <source>
        <dbReference type="Proteomes" id="UP000271227"/>
    </source>
</evidence>
<dbReference type="Gene3D" id="3.40.50.850">
    <property type="entry name" value="Isochorismatase-like"/>
    <property type="match status" value="1"/>
</dbReference>
<evidence type="ECO:0000259" key="3">
    <source>
        <dbReference type="Pfam" id="PF00857"/>
    </source>
</evidence>
<dbReference type="SUPFAM" id="SSF52499">
    <property type="entry name" value="Isochorismatase-like hydrolases"/>
    <property type="match status" value="1"/>
</dbReference>
<gene>
    <name evidence="4" type="ORF">BXY39_2075</name>
</gene>
<dbReference type="FunCoup" id="A0A3M0CHH9">
    <property type="interactions" value="139"/>
</dbReference>
<protein>
    <submittedName>
        <fullName evidence="4">Nicotinamidase-related amidase</fullName>
    </submittedName>
</protein>
<dbReference type="PANTHER" id="PTHR43540">
    <property type="entry name" value="PEROXYUREIDOACRYLATE/UREIDOACRYLATE AMIDOHYDROLASE-RELATED"/>
    <property type="match status" value="1"/>
</dbReference>
<keyword evidence="5" id="KW-1185">Reference proteome</keyword>
<evidence type="ECO:0000313" key="4">
    <source>
        <dbReference type="EMBL" id="RMB07980.1"/>
    </source>
</evidence>
<comment type="caution">
    <text evidence="4">The sequence shown here is derived from an EMBL/GenBank/DDBJ whole genome shotgun (WGS) entry which is preliminary data.</text>
</comment>
<sequence length="241" mass="25213">MPKAPEDVKDGDLAADYRAAGFGGTLGMPRNPALLVIDMCLAYLAEDAPLYAGIEAERANIRRLLAAFRAAGRPVVHTRVEYMPGGADGGLFFRKVAALACFERGNPLACWPDDLAPKVGEVIVTKQYASAFFGTSLASTLTAMGIDGVMITGVSTSGCVRASTLDALQNGFLPIVVEDACGDRDRAVHDANIFDLQAKYADLATTDAVIAELDKTEPGGTEPGGTALDGTELDRAGEKTA</sequence>